<dbReference type="AlphaFoldDB" id="A0A840QIR0"/>
<feature type="transmembrane region" description="Helical" evidence="1">
    <location>
        <begin position="5"/>
        <end position="22"/>
    </location>
</feature>
<evidence type="ECO:0000313" key="3">
    <source>
        <dbReference type="Proteomes" id="UP000551878"/>
    </source>
</evidence>
<feature type="transmembrane region" description="Helical" evidence="1">
    <location>
        <begin position="88"/>
        <end position="109"/>
    </location>
</feature>
<comment type="caution">
    <text evidence="2">The sequence shown here is derived from an EMBL/GenBank/DDBJ whole genome shotgun (WGS) entry which is preliminary data.</text>
</comment>
<feature type="transmembrane region" description="Helical" evidence="1">
    <location>
        <begin position="66"/>
        <end position="82"/>
    </location>
</feature>
<gene>
    <name evidence="2" type="ORF">HNQ41_000115</name>
</gene>
<keyword evidence="3" id="KW-1185">Reference proteome</keyword>
<name>A0A840QIR0_9BACI</name>
<feature type="transmembrane region" description="Helical" evidence="1">
    <location>
        <begin position="28"/>
        <end position="45"/>
    </location>
</feature>
<organism evidence="2 3">
    <name type="scientific">Texcoconibacillus texcoconensis</name>
    <dbReference type="NCBI Taxonomy" id="1095777"/>
    <lineage>
        <taxon>Bacteria</taxon>
        <taxon>Bacillati</taxon>
        <taxon>Bacillota</taxon>
        <taxon>Bacilli</taxon>
        <taxon>Bacillales</taxon>
        <taxon>Bacillaceae</taxon>
        <taxon>Texcoconibacillus</taxon>
    </lineage>
</organism>
<dbReference type="NCBIfam" id="NF041644">
    <property type="entry name" value="CBO0543_fam"/>
    <property type="match status" value="1"/>
</dbReference>
<evidence type="ECO:0000256" key="1">
    <source>
        <dbReference type="SAM" id="Phobius"/>
    </source>
</evidence>
<keyword evidence="1" id="KW-0472">Membrane</keyword>
<sequence length="192" mass="23441">MKHKHIYIILGVILFNVIRGDIKNFPKFYKNLVYVCFINVLYYVVCRRHLLWEFMPLSSDWRLIRVGYVLVVTPLIVLSFLSRCPRLLWPRILYIVRWVLAASAIENFFHKQKVIQYKHGWNIWWSALVYLKIFLYSYFIKKKPLIICFLTFCSMVFFIVKFKIPINKNHTFSRKFNRSVDFFYHSFLEDVF</sequence>
<feature type="transmembrane region" description="Helical" evidence="1">
    <location>
        <begin position="144"/>
        <end position="164"/>
    </location>
</feature>
<accession>A0A840QIR0</accession>
<protein>
    <submittedName>
        <fullName evidence="2">Uncharacterized protein</fullName>
    </submittedName>
</protein>
<dbReference type="Proteomes" id="UP000551878">
    <property type="component" value="Unassembled WGS sequence"/>
</dbReference>
<evidence type="ECO:0000313" key="2">
    <source>
        <dbReference type="EMBL" id="MBB5171975.1"/>
    </source>
</evidence>
<keyword evidence="1" id="KW-1133">Transmembrane helix</keyword>
<proteinExistence type="predicted"/>
<dbReference type="InterPro" id="IPR048147">
    <property type="entry name" value="CBO0543-like"/>
</dbReference>
<keyword evidence="1" id="KW-0812">Transmembrane</keyword>
<reference evidence="2 3" key="1">
    <citation type="submission" date="2020-08" db="EMBL/GenBank/DDBJ databases">
        <title>Genomic Encyclopedia of Type Strains, Phase IV (KMG-IV): sequencing the most valuable type-strain genomes for metagenomic binning, comparative biology and taxonomic classification.</title>
        <authorList>
            <person name="Goeker M."/>
        </authorList>
    </citation>
    <scope>NUCLEOTIDE SEQUENCE [LARGE SCALE GENOMIC DNA]</scope>
    <source>
        <strain evidence="2 3">DSM 24696</strain>
    </source>
</reference>
<dbReference type="EMBL" id="JACHHB010000001">
    <property type="protein sequence ID" value="MBB5171975.1"/>
    <property type="molecule type" value="Genomic_DNA"/>
</dbReference>
<feature type="transmembrane region" description="Helical" evidence="1">
    <location>
        <begin position="121"/>
        <end position="138"/>
    </location>
</feature>